<keyword evidence="2" id="KW-0418">Kinase</keyword>
<dbReference type="InterPro" id="IPR008271">
    <property type="entry name" value="Ser/Thr_kinase_AS"/>
</dbReference>
<dbReference type="PROSITE" id="PS50011">
    <property type="entry name" value="PROTEIN_KINASE_DOM"/>
    <property type="match status" value="1"/>
</dbReference>
<dbReference type="GO" id="GO:0004674">
    <property type="term" value="F:protein serine/threonine kinase activity"/>
    <property type="evidence" value="ECO:0007669"/>
    <property type="project" value="UniProtKB-KW"/>
</dbReference>
<proteinExistence type="predicted"/>
<dbReference type="Proteomes" id="UP000823877">
    <property type="component" value="Unassembled WGS sequence"/>
</dbReference>
<dbReference type="Pfam" id="PF00069">
    <property type="entry name" value="Pkinase"/>
    <property type="match status" value="1"/>
</dbReference>
<keyword evidence="2" id="KW-0808">Transferase</keyword>
<dbReference type="InterPro" id="IPR011009">
    <property type="entry name" value="Kinase-like_dom_sf"/>
</dbReference>
<gene>
    <name evidence="2" type="ORF">IAA37_02630</name>
</gene>
<accession>A0A9D2MJB2</accession>
<dbReference type="SMART" id="SM00220">
    <property type="entry name" value="S_TKc"/>
    <property type="match status" value="1"/>
</dbReference>
<dbReference type="SUPFAM" id="SSF56112">
    <property type="entry name" value="Protein kinase-like (PK-like)"/>
    <property type="match status" value="1"/>
</dbReference>
<reference evidence="2" key="1">
    <citation type="journal article" date="2021" name="PeerJ">
        <title>Extensive microbial diversity within the chicken gut microbiome revealed by metagenomics and culture.</title>
        <authorList>
            <person name="Gilroy R."/>
            <person name="Ravi A."/>
            <person name="Getino M."/>
            <person name="Pursley I."/>
            <person name="Horton D.L."/>
            <person name="Alikhan N.F."/>
            <person name="Baker D."/>
            <person name="Gharbi K."/>
            <person name="Hall N."/>
            <person name="Watson M."/>
            <person name="Adriaenssens E.M."/>
            <person name="Foster-Nyarko E."/>
            <person name="Jarju S."/>
            <person name="Secka A."/>
            <person name="Antonio M."/>
            <person name="Oren A."/>
            <person name="Chaudhuri R.R."/>
            <person name="La Ragione R."/>
            <person name="Hildebrand F."/>
            <person name="Pallen M.J."/>
        </authorList>
    </citation>
    <scope>NUCLEOTIDE SEQUENCE</scope>
    <source>
        <strain evidence="2">CHK188-16595</strain>
    </source>
</reference>
<feature type="domain" description="Protein kinase" evidence="1">
    <location>
        <begin position="1"/>
        <end position="214"/>
    </location>
</feature>
<dbReference type="PROSITE" id="PS00108">
    <property type="entry name" value="PROTEIN_KINASE_ST"/>
    <property type="match status" value="1"/>
</dbReference>
<dbReference type="CDD" id="cd14014">
    <property type="entry name" value="STKc_PknB_like"/>
    <property type="match status" value="1"/>
</dbReference>
<evidence type="ECO:0000313" key="3">
    <source>
        <dbReference type="Proteomes" id="UP000823877"/>
    </source>
</evidence>
<dbReference type="EMBL" id="DWXN01000005">
    <property type="protein sequence ID" value="HJB74553.1"/>
    <property type="molecule type" value="Genomic_DNA"/>
</dbReference>
<dbReference type="AlphaFoldDB" id="A0A9D2MJB2"/>
<protein>
    <submittedName>
        <fullName evidence="2">Serine/threonine protein kinase</fullName>
    </submittedName>
</protein>
<evidence type="ECO:0000313" key="2">
    <source>
        <dbReference type="EMBL" id="HJB74553.1"/>
    </source>
</evidence>
<keyword evidence="2" id="KW-0723">Serine/threonine-protein kinase</keyword>
<reference evidence="2" key="2">
    <citation type="submission" date="2021-04" db="EMBL/GenBank/DDBJ databases">
        <authorList>
            <person name="Gilroy R."/>
        </authorList>
    </citation>
    <scope>NUCLEOTIDE SEQUENCE</scope>
    <source>
        <strain evidence="2">CHK188-16595</strain>
    </source>
</reference>
<dbReference type="InterPro" id="IPR000719">
    <property type="entry name" value="Prot_kinase_dom"/>
</dbReference>
<organism evidence="2 3">
    <name type="scientific">Candidatus Eubacterium faecale</name>
    <dbReference type="NCBI Taxonomy" id="2838568"/>
    <lineage>
        <taxon>Bacteria</taxon>
        <taxon>Bacillati</taxon>
        <taxon>Bacillota</taxon>
        <taxon>Clostridia</taxon>
        <taxon>Eubacteriales</taxon>
        <taxon>Eubacteriaceae</taxon>
        <taxon>Eubacterium</taxon>
    </lineage>
</organism>
<dbReference type="PANTHER" id="PTHR24347">
    <property type="entry name" value="SERINE/THREONINE-PROTEIN KINASE"/>
    <property type="match status" value="1"/>
</dbReference>
<dbReference type="GO" id="GO:0005524">
    <property type="term" value="F:ATP binding"/>
    <property type="evidence" value="ECO:0007669"/>
    <property type="project" value="InterPro"/>
</dbReference>
<name>A0A9D2MJB2_9FIRM</name>
<sequence length="214" mass="24222">MLRYRHKKTKQEIVFKKFTGQCEVYALVRKIVNIHLPKIYQASFDGEKSLVVEEYINGISVADVLSEGAYSESAAANIMNQLFEVLAVLHSENIVHRDIKPENIMISSDGVVKLIDFSAARIFSRYKSNDTKALGTIGFAAPEQYGIDQSDARTDIYALGILLNILLTGQHPLTYLYPGRYRKIIEKCIETIPDNRYASVFELKKQFNKIKPAA</sequence>
<comment type="caution">
    <text evidence="2">The sequence shown here is derived from an EMBL/GenBank/DDBJ whole genome shotgun (WGS) entry which is preliminary data.</text>
</comment>
<dbReference type="Gene3D" id="1.10.510.10">
    <property type="entry name" value="Transferase(Phosphotransferase) domain 1"/>
    <property type="match status" value="1"/>
</dbReference>
<evidence type="ECO:0000259" key="1">
    <source>
        <dbReference type="PROSITE" id="PS50011"/>
    </source>
</evidence>